<proteinExistence type="predicted"/>
<organism evidence="2">
    <name type="scientific">viral metagenome</name>
    <dbReference type="NCBI Taxonomy" id="1070528"/>
    <lineage>
        <taxon>unclassified sequences</taxon>
        <taxon>metagenomes</taxon>
        <taxon>organismal metagenomes</taxon>
    </lineage>
</organism>
<name>A0A6M3Y4G0_9ZZZZ</name>
<dbReference type="AlphaFoldDB" id="A0A6M3Y4G0"/>
<dbReference type="EMBL" id="MT145195">
    <property type="protein sequence ID" value="QJI05129.1"/>
    <property type="molecule type" value="Genomic_DNA"/>
</dbReference>
<gene>
    <name evidence="2" type="ORF">MM415A00136_0011</name>
    <name evidence="1" type="ORF">MM415B00397_0026</name>
</gene>
<dbReference type="EMBL" id="MT141538">
    <property type="protein sequence ID" value="QJA65414.1"/>
    <property type="molecule type" value="Genomic_DNA"/>
</dbReference>
<protein>
    <submittedName>
        <fullName evidence="2">Uncharacterized protein</fullName>
    </submittedName>
</protein>
<sequence length="228" mass="23287">MSTVSSIAATDVVANTRSVLNANFQNLNTDKVESSTLAADYTTTSVIVGTYSTTSTLVGSYDTSSTVSGTYATSSTLTGSYLLEAGIKRAYKTANEDNATSVLVGDSDLQFPIAANEAWGFEGVYHLSGNASEDFKTGFSTPDATAVGAFLVEGRLGTVSDGEGVGSIATMTASLNVATGEGAVYGVSGYVISSVAGSVATLWAKSNQSIASVLTMQQGSHLIAYKLA</sequence>
<reference evidence="2" key="1">
    <citation type="submission" date="2020-03" db="EMBL/GenBank/DDBJ databases">
        <title>The deep terrestrial virosphere.</title>
        <authorList>
            <person name="Holmfeldt K."/>
            <person name="Nilsson E."/>
            <person name="Simone D."/>
            <person name="Lopez-Fernandez M."/>
            <person name="Wu X."/>
            <person name="de Brujin I."/>
            <person name="Lundin D."/>
            <person name="Andersson A."/>
            <person name="Bertilsson S."/>
            <person name="Dopson M."/>
        </authorList>
    </citation>
    <scope>NUCLEOTIDE SEQUENCE</scope>
    <source>
        <strain evidence="2">MM415A00136</strain>
        <strain evidence="1">MM415B00397</strain>
    </source>
</reference>
<evidence type="ECO:0000313" key="1">
    <source>
        <dbReference type="EMBL" id="QJA65414.1"/>
    </source>
</evidence>
<evidence type="ECO:0000313" key="2">
    <source>
        <dbReference type="EMBL" id="QJI05129.1"/>
    </source>
</evidence>
<accession>A0A6M3Y4G0</accession>